<feature type="transmembrane region" description="Helical" evidence="2">
    <location>
        <begin position="119"/>
        <end position="141"/>
    </location>
</feature>
<feature type="compositionally biased region" description="Polar residues" evidence="1">
    <location>
        <begin position="51"/>
        <end position="84"/>
    </location>
</feature>
<dbReference type="InterPro" id="IPR021775">
    <property type="entry name" value="DUF3339"/>
</dbReference>
<evidence type="ECO:0000313" key="3">
    <source>
        <dbReference type="EMBL" id="KAJ9540335.1"/>
    </source>
</evidence>
<evidence type="ECO:0000256" key="2">
    <source>
        <dbReference type="SAM" id="Phobius"/>
    </source>
</evidence>
<dbReference type="PANTHER" id="PTHR37189:SF4">
    <property type="entry name" value="TRANSMEMBRANE PROTEIN"/>
    <property type="match status" value="1"/>
</dbReference>
<feature type="transmembrane region" description="Helical" evidence="2">
    <location>
        <begin position="6"/>
        <end position="23"/>
    </location>
</feature>
<feature type="region of interest" description="Disordered" evidence="1">
    <location>
        <begin position="28"/>
        <end position="103"/>
    </location>
</feature>
<evidence type="ECO:0000313" key="4">
    <source>
        <dbReference type="Proteomes" id="UP001172457"/>
    </source>
</evidence>
<reference evidence="3" key="1">
    <citation type="submission" date="2023-03" db="EMBL/GenBank/DDBJ databases">
        <title>Chromosome-scale reference genome and RAD-based genetic map of yellow starthistle (Centaurea solstitialis) reveal putative structural variation and QTLs associated with invader traits.</title>
        <authorList>
            <person name="Reatini B."/>
            <person name="Cang F.A."/>
            <person name="Jiang Q."/>
            <person name="Mckibben M.T.W."/>
            <person name="Barker M.S."/>
            <person name="Rieseberg L.H."/>
            <person name="Dlugosch K.M."/>
        </authorList>
    </citation>
    <scope>NUCLEOTIDE SEQUENCE</scope>
    <source>
        <strain evidence="3">CAN-66</strain>
        <tissue evidence="3">Leaf</tissue>
    </source>
</reference>
<dbReference type="AlphaFoldDB" id="A0AA38W693"/>
<keyword evidence="2" id="KW-1133">Transmembrane helix</keyword>
<feature type="compositionally biased region" description="Gly residues" evidence="1">
    <location>
        <begin position="85"/>
        <end position="94"/>
    </location>
</feature>
<sequence length="144" mass="15272">MKNWWRWGILMALYIPLITIPAIRPSDGKELRPSDHGLPNQGDEDQAKAPQMSSFFGNGSASSTTTTQPLPEAQNFTDSSSSTTAGGGGGGGGGDRVKKLPGNGKQLEFGSMKTNGKAIAVHTLIFFVIYAILVLAVHIHIYTG</sequence>
<dbReference type="PANTHER" id="PTHR37189">
    <property type="entry name" value="CONCANAVALIN A-LIKE LECTIN/GLUCANASE DOMAIN-CONTAINING PROTEIN-RELATED"/>
    <property type="match status" value="1"/>
</dbReference>
<protein>
    <submittedName>
        <fullName evidence="3">Uncharacterized protein</fullName>
    </submittedName>
</protein>
<proteinExistence type="predicted"/>
<organism evidence="3 4">
    <name type="scientific">Centaurea solstitialis</name>
    <name type="common">yellow star-thistle</name>
    <dbReference type="NCBI Taxonomy" id="347529"/>
    <lineage>
        <taxon>Eukaryota</taxon>
        <taxon>Viridiplantae</taxon>
        <taxon>Streptophyta</taxon>
        <taxon>Embryophyta</taxon>
        <taxon>Tracheophyta</taxon>
        <taxon>Spermatophyta</taxon>
        <taxon>Magnoliopsida</taxon>
        <taxon>eudicotyledons</taxon>
        <taxon>Gunneridae</taxon>
        <taxon>Pentapetalae</taxon>
        <taxon>asterids</taxon>
        <taxon>campanulids</taxon>
        <taxon>Asterales</taxon>
        <taxon>Asteraceae</taxon>
        <taxon>Carduoideae</taxon>
        <taxon>Cardueae</taxon>
        <taxon>Centaureinae</taxon>
        <taxon>Centaurea</taxon>
    </lineage>
</organism>
<accession>A0AA38W693</accession>
<evidence type="ECO:0000256" key="1">
    <source>
        <dbReference type="SAM" id="MobiDB-lite"/>
    </source>
</evidence>
<dbReference type="Pfam" id="PF11820">
    <property type="entry name" value="DUF3339"/>
    <property type="match status" value="1"/>
</dbReference>
<dbReference type="Proteomes" id="UP001172457">
    <property type="component" value="Chromosome 7"/>
</dbReference>
<keyword evidence="2" id="KW-0812">Transmembrane</keyword>
<comment type="caution">
    <text evidence="3">The sequence shown here is derived from an EMBL/GenBank/DDBJ whole genome shotgun (WGS) entry which is preliminary data.</text>
</comment>
<gene>
    <name evidence="3" type="ORF">OSB04_026841</name>
</gene>
<keyword evidence="4" id="KW-1185">Reference proteome</keyword>
<dbReference type="EMBL" id="JARYMX010000007">
    <property type="protein sequence ID" value="KAJ9540335.1"/>
    <property type="molecule type" value="Genomic_DNA"/>
</dbReference>
<name>A0AA38W693_9ASTR</name>
<keyword evidence="2" id="KW-0472">Membrane</keyword>